<keyword evidence="4 13" id="KW-0812">Transmembrane</keyword>
<accession>A0A3N4NLT6</accession>
<organism evidence="14 15">
    <name type="scientific">Aureibaculum marinum</name>
    <dbReference type="NCBI Taxonomy" id="2487930"/>
    <lineage>
        <taxon>Bacteria</taxon>
        <taxon>Pseudomonadati</taxon>
        <taxon>Bacteroidota</taxon>
        <taxon>Flavobacteriia</taxon>
        <taxon>Flavobacteriales</taxon>
        <taxon>Flavobacteriaceae</taxon>
        <taxon>Aureibaculum</taxon>
    </lineage>
</organism>
<dbReference type="OrthoDB" id="883215at2"/>
<keyword evidence="3" id="KW-0808">Transferase</keyword>
<evidence type="ECO:0000256" key="12">
    <source>
        <dbReference type="ARBA" id="ARBA00025324"/>
    </source>
</evidence>
<evidence type="ECO:0000313" key="15">
    <source>
        <dbReference type="Proteomes" id="UP000270856"/>
    </source>
</evidence>
<name>A0A3N4NLT6_9FLAO</name>
<evidence type="ECO:0000256" key="6">
    <source>
        <dbReference type="ARBA" id="ARBA00022989"/>
    </source>
</evidence>
<evidence type="ECO:0000256" key="8">
    <source>
        <dbReference type="ARBA" id="ARBA00023315"/>
    </source>
</evidence>
<evidence type="ECO:0000256" key="9">
    <source>
        <dbReference type="ARBA" id="ARBA00023588"/>
    </source>
</evidence>
<sequence>MSVISWIVGMILNSLFMKTKYYKKASHLNFITSKKRNTIIGLNYFKWIVKNTFFKYLNQKLKVEHKKTDLTEIRKEMTFSEISHLIGFIFVTIIAIYNCFSEHIVFALTMMLANILLNLYPALLQQQNKRRIDVLLKKHVQPL</sequence>
<dbReference type="InterPro" id="IPR044021">
    <property type="entry name" value="CrtO"/>
</dbReference>
<keyword evidence="6 13" id="KW-1133">Transmembrane helix</keyword>
<dbReference type="UniPathway" id="UPA00029">
    <property type="reaction ID" value="UER00560"/>
</dbReference>
<dbReference type="GO" id="GO:0005886">
    <property type="term" value="C:plasma membrane"/>
    <property type="evidence" value="ECO:0007669"/>
    <property type="project" value="UniProtKB-SubCell"/>
</dbReference>
<dbReference type="AlphaFoldDB" id="A0A3N4NLT6"/>
<keyword evidence="8" id="KW-0012">Acyltransferase</keyword>
<comment type="caution">
    <text evidence="14">The sequence shown here is derived from an EMBL/GenBank/DDBJ whole genome shotgun (WGS) entry which is preliminary data.</text>
</comment>
<keyword evidence="2" id="KW-1003">Cell membrane</keyword>
<keyword evidence="5" id="KW-0732">Signal</keyword>
<keyword evidence="7 13" id="KW-0472">Membrane</keyword>
<gene>
    <name evidence="14" type="ORF">EGM88_13955</name>
</gene>
<feature type="transmembrane region" description="Helical" evidence="13">
    <location>
        <begin position="104"/>
        <end position="123"/>
    </location>
</feature>
<evidence type="ECO:0000256" key="4">
    <source>
        <dbReference type="ARBA" id="ARBA00022692"/>
    </source>
</evidence>
<evidence type="ECO:0000256" key="10">
    <source>
        <dbReference type="ARBA" id="ARBA00023603"/>
    </source>
</evidence>
<comment type="similarity">
    <text evidence="10">Belongs to the acyltransferase CrtO family.</text>
</comment>
<evidence type="ECO:0000256" key="2">
    <source>
        <dbReference type="ARBA" id="ARBA00022475"/>
    </source>
</evidence>
<dbReference type="Proteomes" id="UP000270856">
    <property type="component" value="Unassembled WGS sequence"/>
</dbReference>
<reference evidence="14 15" key="1">
    <citation type="submission" date="2018-11" db="EMBL/GenBank/DDBJ databases">
        <title>Aureibaculum marinum gen. nov., sp. nov., a member of the family Flavobacteriaceae isolated from the Bohai Sea.</title>
        <authorList>
            <person name="Ji X."/>
        </authorList>
    </citation>
    <scope>NUCLEOTIDE SEQUENCE [LARGE SCALE GENOMIC DNA]</scope>
    <source>
        <strain evidence="14 15">BH-SD17</strain>
    </source>
</reference>
<evidence type="ECO:0000256" key="7">
    <source>
        <dbReference type="ARBA" id="ARBA00023136"/>
    </source>
</evidence>
<keyword evidence="15" id="KW-1185">Reference proteome</keyword>
<evidence type="ECO:0000256" key="5">
    <source>
        <dbReference type="ARBA" id="ARBA00022729"/>
    </source>
</evidence>
<dbReference type="EMBL" id="RPFJ01000040">
    <property type="protein sequence ID" value="RPD93050.1"/>
    <property type="molecule type" value="Genomic_DNA"/>
</dbReference>
<evidence type="ECO:0000256" key="3">
    <source>
        <dbReference type="ARBA" id="ARBA00022679"/>
    </source>
</evidence>
<evidence type="ECO:0000256" key="1">
    <source>
        <dbReference type="ARBA" id="ARBA00004162"/>
    </source>
</evidence>
<comment type="subcellular location">
    <subcellularLocation>
        <location evidence="1">Cell membrane</location>
        <topology evidence="1">Single-pass membrane protein</topology>
    </subcellularLocation>
</comment>
<evidence type="ECO:0000313" key="14">
    <source>
        <dbReference type="EMBL" id="RPD93050.1"/>
    </source>
</evidence>
<dbReference type="Pfam" id="PF18927">
    <property type="entry name" value="CrtO"/>
    <property type="match status" value="1"/>
</dbReference>
<evidence type="ECO:0000256" key="11">
    <source>
        <dbReference type="ARBA" id="ARBA00023667"/>
    </source>
</evidence>
<proteinExistence type="inferred from homology"/>
<comment type="function">
    <text evidence="12">Catalyzes the acylation of glycosyl-4,4'-diaponeurosporenoate, i.e. the esterification of glucose at the C6'' position with the carboxyl group of the C(15) fatty acid 12-methyltetradecanoic acid, to yield staphyloxanthin. This is the last step in the biosynthesis of this orange pigment, present in most staphylococci strains.</text>
</comment>
<dbReference type="GO" id="GO:0016746">
    <property type="term" value="F:acyltransferase activity"/>
    <property type="evidence" value="ECO:0007669"/>
    <property type="project" value="UniProtKB-KW"/>
</dbReference>
<protein>
    <recommendedName>
        <fullName evidence="11">Glycosyl-4,4'-diaponeurosporenoate acyltransferase</fullName>
    </recommendedName>
</protein>
<evidence type="ECO:0000256" key="13">
    <source>
        <dbReference type="SAM" id="Phobius"/>
    </source>
</evidence>
<comment type="pathway">
    <text evidence="9">Carotenoid biosynthesis; staphyloxanthin biosynthesis; staphyloxanthin from farnesyl diphosphate: step 5/5.</text>
</comment>
<feature type="transmembrane region" description="Helical" evidence="13">
    <location>
        <begin position="82"/>
        <end position="98"/>
    </location>
</feature>